<feature type="region of interest" description="Disordered" evidence="1">
    <location>
        <begin position="1"/>
        <end position="55"/>
    </location>
</feature>
<dbReference type="EMBL" id="CADCVJ010000151">
    <property type="protein sequence ID" value="CAA9477342.1"/>
    <property type="molecule type" value="Genomic_DNA"/>
</dbReference>
<accession>A0A6J4RW28</accession>
<proteinExistence type="predicted"/>
<evidence type="ECO:0000313" key="2">
    <source>
        <dbReference type="EMBL" id="CAA9477342.1"/>
    </source>
</evidence>
<protein>
    <submittedName>
        <fullName evidence="2">Uncharacterized protein</fullName>
    </submittedName>
</protein>
<feature type="compositionally biased region" description="Basic residues" evidence="1">
    <location>
        <begin position="21"/>
        <end position="35"/>
    </location>
</feature>
<feature type="non-terminal residue" evidence="2">
    <location>
        <position position="55"/>
    </location>
</feature>
<gene>
    <name evidence="2" type="ORF">AVDCRST_MAG38-1772</name>
</gene>
<feature type="compositionally biased region" description="Basic and acidic residues" evidence="1">
    <location>
        <begin position="45"/>
        <end position="55"/>
    </location>
</feature>
<reference evidence="2" key="1">
    <citation type="submission" date="2020-02" db="EMBL/GenBank/DDBJ databases">
        <authorList>
            <person name="Meier V. D."/>
        </authorList>
    </citation>
    <scope>NUCLEOTIDE SEQUENCE</scope>
    <source>
        <strain evidence="2">AVDCRST_MAG38</strain>
    </source>
</reference>
<feature type="non-terminal residue" evidence="2">
    <location>
        <position position="1"/>
    </location>
</feature>
<name>A0A6J4RW28_9ACTN</name>
<dbReference type="AlphaFoldDB" id="A0A6J4RW28"/>
<evidence type="ECO:0000256" key="1">
    <source>
        <dbReference type="SAM" id="MobiDB-lite"/>
    </source>
</evidence>
<sequence>AADAQRGRDRRARRVEAEPHHRAHRRRPGRGRGHRRGGEPPPPHAQEREQQRRQV</sequence>
<organism evidence="2">
    <name type="scientific">uncultured Solirubrobacteraceae bacterium</name>
    <dbReference type="NCBI Taxonomy" id="1162706"/>
    <lineage>
        <taxon>Bacteria</taxon>
        <taxon>Bacillati</taxon>
        <taxon>Actinomycetota</taxon>
        <taxon>Thermoleophilia</taxon>
        <taxon>Solirubrobacterales</taxon>
        <taxon>Solirubrobacteraceae</taxon>
        <taxon>environmental samples</taxon>
    </lineage>
</organism>